<comment type="subcellular location">
    <subcellularLocation>
        <location evidence="1">Membrane</location>
        <topology evidence="1">Single-pass type II membrane protein</topology>
    </subcellularLocation>
</comment>
<evidence type="ECO:0000256" key="12">
    <source>
        <dbReference type="SAM" id="MobiDB-lite"/>
    </source>
</evidence>
<dbReference type="RefSeq" id="XP_031856497.1">
    <property type="nucleotide sequence ID" value="XM_032000606.1"/>
</dbReference>
<accession>A0A5E8C2J8</accession>
<keyword evidence="11 13" id="KW-0472">Membrane</keyword>
<comment type="pathway">
    <text evidence="2">Protein modification; protein glycosylation.</text>
</comment>
<dbReference type="InterPro" id="IPR003378">
    <property type="entry name" value="Fringe-like_glycosylTrfase"/>
</dbReference>
<gene>
    <name evidence="15" type="ORF">SAPINGB_P005892</name>
</gene>
<dbReference type="PANTHER" id="PTHR23033:SF47">
    <property type="entry name" value="APPLE DOMAIN-CONTAINING PROTEIN-RELATED"/>
    <property type="match status" value="1"/>
</dbReference>
<dbReference type="Pfam" id="PF02434">
    <property type="entry name" value="Fringe"/>
    <property type="match status" value="1"/>
</dbReference>
<evidence type="ECO:0000256" key="2">
    <source>
        <dbReference type="ARBA" id="ARBA00004922"/>
    </source>
</evidence>
<dbReference type="EC" id="2.4.1.122" evidence="4"/>
<feature type="compositionally biased region" description="Basic and acidic residues" evidence="12">
    <location>
        <begin position="452"/>
        <end position="519"/>
    </location>
</feature>
<evidence type="ECO:0000256" key="3">
    <source>
        <dbReference type="ARBA" id="ARBA00006462"/>
    </source>
</evidence>
<dbReference type="Proteomes" id="UP000398389">
    <property type="component" value="Unassembled WGS sequence"/>
</dbReference>
<evidence type="ECO:0000256" key="11">
    <source>
        <dbReference type="ARBA" id="ARBA00023136"/>
    </source>
</evidence>
<feature type="region of interest" description="Disordered" evidence="12">
    <location>
        <begin position="451"/>
        <end position="522"/>
    </location>
</feature>
<dbReference type="OrthoDB" id="414175at2759"/>
<evidence type="ECO:0000313" key="16">
    <source>
        <dbReference type="Proteomes" id="UP000398389"/>
    </source>
</evidence>
<keyword evidence="9" id="KW-0735">Signal-anchor</keyword>
<dbReference type="Gene3D" id="3.90.550.50">
    <property type="match status" value="1"/>
</dbReference>
<dbReference type="GO" id="GO:0016020">
    <property type="term" value="C:membrane"/>
    <property type="evidence" value="ECO:0007669"/>
    <property type="project" value="UniProtKB-SubCell"/>
</dbReference>
<evidence type="ECO:0000256" key="7">
    <source>
        <dbReference type="ARBA" id="ARBA00022692"/>
    </source>
</evidence>
<dbReference type="InterPro" id="IPR026050">
    <property type="entry name" value="C1GALT1/C1GALT1_chp1"/>
</dbReference>
<reference evidence="15 16" key="1">
    <citation type="submission" date="2019-09" db="EMBL/GenBank/DDBJ databases">
        <authorList>
            <person name="Brejova B."/>
        </authorList>
    </citation>
    <scope>NUCLEOTIDE SEQUENCE [LARGE SCALE GENOMIC DNA]</scope>
</reference>
<evidence type="ECO:0000313" key="15">
    <source>
        <dbReference type="EMBL" id="VVT57833.1"/>
    </source>
</evidence>
<dbReference type="PANTHER" id="PTHR23033">
    <property type="entry name" value="BETA1,3-GALACTOSYLTRANSFERASE"/>
    <property type="match status" value="1"/>
</dbReference>
<name>A0A5E8C2J8_9ASCO</name>
<dbReference type="AlphaFoldDB" id="A0A5E8C2J8"/>
<keyword evidence="5" id="KW-0328">Glycosyltransferase</keyword>
<keyword evidence="10 13" id="KW-1133">Transmembrane helix</keyword>
<evidence type="ECO:0000256" key="13">
    <source>
        <dbReference type="SAM" id="Phobius"/>
    </source>
</evidence>
<evidence type="ECO:0000256" key="6">
    <source>
        <dbReference type="ARBA" id="ARBA00022679"/>
    </source>
</evidence>
<evidence type="ECO:0000256" key="8">
    <source>
        <dbReference type="ARBA" id="ARBA00022741"/>
    </source>
</evidence>
<keyword evidence="8" id="KW-0547">Nucleotide-binding</keyword>
<keyword evidence="6" id="KW-0808">Transferase</keyword>
<evidence type="ECO:0000256" key="4">
    <source>
        <dbReference type="ARBA" id="ARBA00012557"/>
    </source>
</evidence>
<comment type="similarity">
    <text evidence="3">Belongs to the glycosyltransferase 31 family. Beta3-Gal-T subfamily.</text>
</comment>
<keyword evidence="16" id="KW-1185">Reference proteome</keyword>
<keyword evidence="7 13" id="KW-0812">Transmembrane</keyword>
<dbReference type="GeneID" id="43584706"/>
<evidence type="ECO:0000256" key="9">
    <source>
        <dbReference type="ARBA" id="ARBA00022968"/>
    </source>
</evidence>
<feature type="transmembrane region" description="Helical" evidence="13">
    <location>
        <begin position="26"/>
        <end position="44"/>
    </location>
</feature>
<dbReference type="GO" id="GO:0000166">
    <property type="term" value="F:nucleotide binding"/>
    <property type="evidence" value="ECO:0007669"/>
    <property type="project" value="UniProtKB-KW"/>
</dbReference>
<evidence type="ECO:0000256" key="10">
    <source>
        <dbReference type="ARBA" id="ARBA00022989"/>
    </source>
</evidence>
<dbReference type="EMBL" id="CABVLU010000005">
    <property type="protein sequence ID" value="VVT57833.1"/>
    <property type="molecule type" value="Genomic_DNA"/>
</dbReference>
<organism evidence="15 16">
    <name type="scientific">Magnusiomyces paraingens</name>
    <dbReference type="NCBI Taxonomy" id="2606893"/>
    <lineage>
        <taxon>Eukaryota</taxon>
        <taxon>Fungi</taxon>
        <taxon>Dikarya</taxon>
        <taxon>Ascomycota</taxon>
        <taxon>Saccharomycotina</taxon>
        <taxon>Dipodascomycetes</taxon>
        <taxon>Dipodascales</taxon>
        <taxon>Dipodascaceae</taxon>
        <taxon>Magnusiomyces</taxon>
    </lineage>
</organism>
<evidence type="ECO:0000256" key="1">
    <source>
        <dbReference type="ARBA" id="ARBA00004606"/>
    </source>
</evidence>
<dbReference type="GO" id="GO:0016263">
    <property type="term" value="F:glycoprotein-N-acetylgalactosamine 3-beta-galactosyltransferase activity"/>
    <property type="evidence" value="ECO:0007669"/>
    <property type="project" value="UniProtKB-EC"/>
</dbReference>
<protein>
    <recommendedName>
        <fullName evidence="4">N-acetylgalactosaminide beta-1,3-galactosyltransferase</fullName>
        <ecNumber evidence="4">2.4.1.122</ecNumber>
    </recommendedName>
</protein>
<sequence>MILGDAKAFVRGHVVQCLGARRMMTLLLALVFMSGIFITFIVFSDSISDYTYSQFSGLRSYATSGKKNNNQPILTEGDFADAKTYLSHHTGKNANRYVSTDPWRPESVYNNAEPPGTEHHRPLAPKLNTYRSKGEYLRQTLVADYAPGTERLFLMMKEGATVLWDRIPVHLLTTFTRVPYFAIYADAPASIGGFEVIDVLANVTTKTRESHDFRLYHQLREMRDSHAIFNPKDAHLEGGWDLDKYKNVPMLAHALRVAPPHVEWFAFMDGDTYFFLDNLLDYLKTLDAKDKLYLGSGAMYNDVIFAHGGSGVVLSRAALQATLGIHPEWEFDLETETRNSCCGDYIVAKLLEKAGIELSRGYSYPTTGWKFQGQPYWNLHSTSETWCQKVVSFHHLTPVEVEILWEYERMLGPQGRKHITYGDIYLDFVSPYIDERMVNWNNFAQKWQFSESNDRRDEEKEREEKEEKEKEEKEEKEKEENKEETKEETKEEAKEVKPDDQQKTRMFVKRKEGEKDEQRPWYSESNCRNMCESYDDCLSWRYLPEDKFCGMDDAVRLGQPVFKDVKISSVDGDEKLGGKGAISGFLLQRIRRMRAEQKCDVISGMSQQDDDAYLERIQSGEEKDRYEGWIRRLENQKKNN</sequence>
<evidence type="ECO:0000256" key="5">
    <source>
        <dbReference type="ARBA" id="ARBA00022676"/>
    </source>
</evidence>
<evidence type="ECO:0000259" key="14">
    <source>
        <dbReference type="Pfam" id="PF02434"/>
    </source>
</evidence>
<proteinExistence type="inferred from homology"/>
<feature type="domain" description="Fringe-like glycosyltransferase" evidence="14">
    <location>
        <begin position="261"/>
        <end position="336"/>
    </location>
</feature>